<sequence>MFVNLSYEKHRLRHPLFSCGPGCPGWMYIRLGISGSAFPATIQRELWNLYRQSSAATISINKIYLAFLSRPFTRTLKGGNIRLKNKQERELTI</sequence>
<reference evidence="1" key="1">
    <citation type="submission" date="2014-11" db="EMBL/GenBank/DDBJ databases">
        <authorList>
            <person name="Amaro Gonzalez C."/>
        </authorList>
    </citation>
    <scope>NUCLEOTIDE SEQUENCE</scope>
</reference>
<protein>
    <submittedName>
        <fullName evidence="1">Uncharacterized protein</fullName>
    </submittedName>
</protein>
<proteinExistence type="predicted"/>
<reference evidence="1" key="2">
    <citation type="journal article" date="2015" name="Fish Shellfish Immunol.">
        <title>Early steps in the European eel (Anguilla anguilla)-Vibrio vulnificus interaction in the gills: Role of the RtxA13 toxin.</title>
        <authorList>
            <person name="Callol A."/>
            <person name="Pajuelo D."/>
            <person name="Ebbesson L."/>
            <person name="Teles M."/>
            <person name="MacKenzie S."/>
            <person name="Amaro C."/>
        </authorList>
    </citation>
    <scope>NUCLEOTIDE SEQUENCE</scope>
</reference>
<accession>A0A0E9TJQ4</accession>
<name>A0A0E9TJQ4_ANGAN</name>
<evidence type="ECO:0000313" key="1">
    <source>
        <dbReference type="EMBL" id="JAH53125.1"/>
    </source>
</evidence>
<organism evidence="1">
    <name type="scientific">Anguilla anguilla</name>
    <name type="common">European freshwater eel</name>
    <name type="synonym">Muraena anguilla</name>
    <dbReference type="NCBI Taxonomy" id="7936"/>
    <lineage>
        <taxon>Eukaryota</taxon>
        <taxon>Metazoa</taxon>
        <taxon>Chordata</taxon>
        <taxon>Craniata</taxon>
        <taxon>Vertebrata</taxon>
        <taxon>Euteleostomi</taxon>
        <taxon>Actinopterygii</taxon>
        <taxon>Neopterygii</taxon>
        <taxon>Teleostei</taxon>
        <taxon>Anguilliformes</taxon>
        <taxon>Anguillidae</taxon>
        <taxon>Anguilla</taxon>
    </lineage>
</organism>
<dbReference type="AlphaFoldDB" id="A0A0E9TJQ4"/>
<dbReference type="EMBL" id="GBXM01055452">
    <property type="protein sequence ID" value="JAH53125.1"/>
    <property type="molecule type" value="Transcribed_RNA"/>
</dbReference>